<comment type="caution">
    <text evidence="2">The sequence shown here is derived from an EMBL/GenBank/DDBJ whole genome shotgun (WGS) entry which is preliminary data.</text>
</comment>
<evidence type="ECO:0000313" key="2">
    <source>
        <dbReference type="EMBL" id="GKV29982.1"/>
    </source>
</evidence>
<organism evidence="2 3">
    <name type="scientific">Rubroshorea leprosula</name>
    <dbReference type="NCBI Taxonomy" id="152421"/>
    <lineage>
        <taxon>Eukaryota</taxon>
        <taxon>Viridiplantae</taxon>
        <taxon>Streptophyta</taxon>
        <taxon>Embryophyta</taxon>
        <taxon>Tracheophyta</taxon>
        <taxon>Spermatophyta</taxon>
        <taxon>Magnoliopsida</taxon>
        <taxon>eudicotyledons</taxon>
        <taxon>Gunneridae</taxon>
        <taxon>Pentapetalae</taxon>
        <taxon>rosids</taxon>
        <taxon>malvids</taxon>
        <taxon>Malvales</taxon>
        <taxon>Dipterocarpaceae</taxon>
        <taxon>Rubroshorea</taxon>
    </lineage>
</organism>
<evidence type="ECO:0000256" key="1">
    <source>
        <dbReference type="SAM" id="MobiDB-lite"/>
    </source>
</evidence>
<feature type="region of interest" description="Disordered" evidence="1">
    <location>
        <begin position="1"/>
        <end position="49"/>
    </location>
</feature>
<evidence type="ECO:0000313" key="3">
    <source>
        <dbReference type="Proteomes" id="UP001054252"/>
    </source>
</evidence>
<reference evidence="2 3" key="1">
    <citation type="journal article" date="2021" name="Commun. Biol.">
        <title>The genome of Shorea leprosula (Dipterocarpaceae) highlights the ecological relevance of drought in aseasonal tropical rainforests.</title>
        <authorList>
            <person name="Ng K.K.S."/>
            <person name="Kobayashi M.J."/>
            <person name="Fawcett J.A."/>
            <person name="Hatakeyama M."/>
            <person name="Paape T."/>
            <person name="Ng C.H."/>
            <person name="Ang C.C."/>
            <person name="Tnah L.H."/>
            <person name="Lee C.T."/>
            <person name="Nishiyama T."/>
            <person name="Sese J."/>
            <person name="O'Brien M.J."/>
            <person name="Copetti D."/>
            <person name="Mohd Noor M.I."/>
            <person name="Ong R.C."/>
            <person name="Putra M."/>
            <person name="Sireger I.Z."/>
            <person name="Indrioko S."/>
            <person name="Kosugi Y."/>
            <person name="Izuno A."/>
            <person name="Isagi Y."/>
            <person name="Lee S.L."/>
            <person name="Shimizu K.K."/>
        </authorList>
    </citation>
    <scope>NUCLEOTIDE SEQUENCE [LARGE SCALE GENOMIC DNA]</scope>
    <source>
        <strain evidence="2">214</strain>
    </source>
</reference>
<proteinExistence type="predicted"/>
<dbReference type="AlphaFoldDB" id="A0AAV5KZE6"/>
<feature type="compositionally biased region" description="Polar residues" evidence="1">
    <location>
        <begin position="25"/>
        <end position="40"/>
    </location>
</feature>
<gene>
    <name evidence="2" type="ORF">SLEP1_g38854</name>
</gene>
<dbReference type="Proteomes" id="UP001054252">
    <property type="component" value="Unassembled WGS sequence"/>
</dbReference>
<feature type="compositionally biased region" description="Polar residues" evidence="1">
    <location>
        <begin position="1"/>
        <end position="10"/>
    </location>
</feature>
<keyword evidence="3" id="KW-1185">Reference proteome</keyword>
<accession>A0AAV5KZE6</accession>
<sequence length="49" mass="5428">MAQPQPQCHNTTKEKINRQLHHGCSSPSPVPHTSSCSSTDMPLRGWCPE</sequence>
<name>A0AAV5KZE6_9ROSI</name>
<dbReference type="EMBL" id="BPVZ01000085">
    <property type="protein sequence ID" value="GKV29982.1"/>
    <property type="molecule type" value="Genomic_DNA"/>
</dbReference>
<protein>
    <submittedName>
        <fullName evidence="2">Uncharacterized protein</fullName>
    </submittedName>
</protein>